<evidence type="ECO:0000313" key="3">
    <source>
        <dbReference type="Proteomes" id="UP000189370"/>
    </source>
</evidence>
<dbReference type="STRING" id="301967.A6E15_14280"/>
<comment type="caution">
    <text evidence="2">The sequence shown here is derived from an EMBL/GenBank/DDBJ whole genome shotgun (WGS) entry which is preliminary data.</text>
</comment>
<keyword evidence="1" id="KW-0472">Membrane</keyword>
<keyword evidence="1" id="KW-0812">Transmembrane</keyword>
<evidence type="ECO:0000256" key="1">
    <source>
        <dbReference type="SAM" id="Phobius"/>
    </source>
</evidence>
<feature type="transmembrane region" description="Helical" evidence="1">
    <location>
        <begin position="77"/>
        <end position="96"/>
    </location>
</feature>
<reference evidence="3" key="1">
    <citation type="submission" date="2016-04" db="EMBL/GenBank/DDBJ databases">
        <authorList>
            <person name="Chen S.-C."/>
            <person name="Lai M.-C."/>
        </authorList>
    </citation>
    <scope>NUCLEOTIDE SEQUENCE [LARGE SCALE GENOMIC DNA]</scope>
    <source>
        <strain evidence="3">AB14</strain>
    </source>
</reference>
<dbReference type="Proteomes" id="UP000189370">
    <property type="component" value="Unassembled WGS sequence"/>
</dbReference>
<gene>
    <name evidence="2" type="ORF">A6E15_14280</name>
</gene>
<keyword evidence="1" id="KW-1133">Transmembrane helix</keyword>
<dbReference type="InterPro" id="IPR055894">
    <property type="entry name" value="DUF7471"/>
</dbReference>
<proteinExistence type="predicted"/>
<sequence>MSVAEGWLDPQFAPVLIAIIVLATIGTTTLFVVSVVAYARRRTVRYCLITVVLGVLVLRSVTGLGTVFGLVPMTVHHLVEHGCDFLIALFLLYAVYRSGTAGDSRAAGFDD</sequence>
<protein>
    <submittedName>
        <fullName evidence="2">Uncharacterized protein</fullName>
    </submittedName>
</protein>
<dbReference type="EMBL" id="LWLN01000001">
    <property type="protein sequence ID" value="OLZ42066.1"/>
    <property type="molecule type" value="Genomic_DNA"/>
</dbReference>
<evidence type="ECO:0000313" key="2">
    <source>
        <dbReference type="EMBL" id="OLZ42066.1"/>
    </source>
</evidence>
<dbReference type="AlphaFoldDB" id="A0A1S8AZN9"/>
<feature type="transmembrane region" description="Helical" evidence="1">
    <location>
        <begin position="12"/>
        <end position="39"/>
    </location>
</feature>
<accession>A0A1S8AZN9</accession>
<dbReference type="Pfam" id="PF24283">
    <property type="entry name" value="DUF7471"/>
    <property type="match status" value="1"/>
</dbReference>
<organism evidence="2 3">
    <name type="scientific">Natrinema saccharevitans</name>
    <dbReference type="NCBI Taxonomy" id="301967"/>
    <lineage>
        <taxon>Archaea</taxon>
        <taxon>Methanobacteriati</taxon>
        <taxon>Methanobacteriota</taxon>
        <taxon>Stenosarchaea group</taxon>
        <taxon>Halobacteria</taxon>
        <taxon>Halobacteriales</taxon>
        <taxon>Natrialbaceae</taxon>
        <taxon>Natrinema</taxon>
    </lineage>
</organism>
<feature type="transmembrane region" description="Helical" evidence="1">
    <location>
        <begin position="46"/>
        <end position="71"/>
    </location>
</feature>
<keyword evidence="3" id="KW-1185">Reference proteome</keyword>
<name>A0A1S8AZN9_9EURY</name>